<dbReference type="InterPro" id="IPR015943">
    <property type="entry name" value="WD40/YVTN_repeat-like_dom_sf"/>
</dbReference>
<dbReference type="Proteomes" id="UP000595897">
    <property type="component" value="Chromosome"/>
</dbReference>
<dbReference type="SUPFAM" id="SSF50998">
    <property type="entry name" value="Quinoprotein alcohol dehydrogenase-like"/>
    <property type="match status" value="1"/>
</dbReference>
<dbReference type="AlphaFoldDB" id="A0A7R7ENT2"/>
<evidence type="ECO:0000313" key="1">
    <source>
        <dbReference type="EMBL" id="BCN32291.1"/>
    </source>
</evidence>
<dbReference type="RefSeq" id="WP_271713346.1">
    <property type="nucleotide sequence ID" value="NZ_AP024169.1"/>
</dbReference>
<gene>
    <name evidence="1" type="ORF">bsdtb5_35860</name>
</gene>
<dbReference type="Gene3D" id="2.130.10.10">
    <property type="entry name" value="YVTN repeat-like/Quinoprotein amine dehydrogenase"/>
    <property type="match status" value="1"/>
</dbReference>
<reference evidence="1 2" key="1">
    <citation type="submission" date="2020-11" db="EMBL/GenBank/DDBJ databases">
        <title>Draft genome sequencing of a Lachnospiraceae strain isolated from anoxic soil subjected to BSD treatment.</title>
        <authorList>
            <person name="Uek A."/>
            <person name="Tonouchi A."/>
        </authorList>
    </citation>
    <scope>NUCLEOTIDE SEQUENCE [LARGE SCALE GENOMIC DNA]</scope>
    <source>
        <strain evidence="1 2">TB5</strain>
    </source>
</reference>
<dbReference type="EMBL" id="AP024169">
    <property type="protein sequence ID" value="BCN32291.1"/>
    <property type="molecule type" value="Genomic_DNA"/>
</dbReference>
<keyword evidence="2" id="KW-1185">Reference proteome</keyword>
<dbReference type="InterPro" id="IPR011047">
    <property type="entry name" value="Quinoprotein_ADH-like_sf"/>
</dbReference>
<name>A0A7R7ENT2_9FIRM</name>
<sequence>MEKKVMKNRFTKVMVAILMITLIIGVIPCKIAVMAASDESISTIVMDKPPFQYYKSGKVKNKKNQSIQLKLKSSKANQITDDENWFKKNKLSMKQYEVPNPFADTFGNLPEKIDTYYEDLIITSAFYDESYIYCTYGSDFSEGYILNIYNAKSLKKVYSFDFTKYRYSPKYVKADYDYIQQKVNWATIKDNILYVSHGHDTYAKSSKQMNAYITAIDLSDMSILWRTNALVSNSYNFTLINDVIICGYGFTAEPDYLYQIDRNNGKVLKKSLLKSAPYYIIQKGKNLYVRTYNTDYVFGIN</sequence>
<protein>
    <submittedName>
        <fullName evidence="1">Uncharacterized protein</fullName>
    </submittedName>
</protein>
<proteinExistence type="predicted"/>
<evidence type="ECO:0000313" key="2">
    <source>
        <dbReference type="Proteomes" id="UP000595897"/>
    </source>
</evidence>
<organism evidence="1 2">
    <name type="scientific">Anaeromicropila herbilytica</name>
    <dbReference type="NCBI Taxonomy" id="2785025"/>
    <lineage>
        <taxon>Bacteria</taxon>
        <taxon>Bacillati</taxon>
        <taxon>Bacillota</taxon>
        <taxon>Clostridia</taxon>
        <taxon>Lachnospirales</taxon>
        <taxon>Lachnospiraceae</taxon>
        <taxon>Anaeromicropila</taxon>
    </lineage>
</organism>
<dbReference type="KEGG" id="ahb:bsdtb5_35860"/>
<accession>A0A7R7ENT2</accession>